<dbReference type="AlphaFoldDB" id="A0A9X1NHS6"/>
<organism evidence="2 3">
    <name type="scientific">Kineosporia babensis</name>
    <dbReference type="NCBI Taxonomy" id="499548"/>
    <lineage>
        <taxon>Bacteria</taxon>
        <taxon>Bacillati</taxon>
        <taxon>Actinomycetota</taxon>
        <taxon>Actinomycetes</taxon>
        <taxon>Kineosporiales</taxon>
        <taxon>Kineosporiaceae</taxon>
        <taxon>Kineosporia</taxon>
    </lineage>
</organism>
<dbReference type="EMBL" id="JAJOMB010000015">
    <property type="protein sequence ID" value="MCD5314285.1"/>
    <property type="molecule type" value="Genomic_DNA"/>
</dbReference>
<comment type="caution">
    <text evidence="2">The sequence shown here is derived from an EMBL/GenBank/DDBJ whole genome shotgun (WGS) entry which is preliminary data.</text>
</comment>
<dbReference type="Proteomes" id="UP001138997">
    <property type="component" value="Unassembled WGS sequence"/>
</dbReference>
<evidence type="ECO:0000313" key="3">
    <source>
        <dbReference type="Proteomes" id="UP001138997"/>
    </source>
</evidence>
<dbReference type="RefSeq" id="WP_231446670.1">
    <property type="nucleotide sequence ID" value="NZ_JAJOMB010000015.1"/>
</dbReference>
<accession>A0A9X1NHS6</accession>
<keyword evidence="3" id="KW-1185">Reference proteome</keyword>
<evidence type="ECO:0000259" key="1">
    <source>
        <dbReference type="Pfam" id="PF19694"/>
    </source>
</evidence>
<gene>
    <name evidence="2" type="ORF">LR394_25565</name>
</gene>
<dbReference type="InterPro" id="IPR045676">
    <property type="entry name" value="DUF6194"/>
</dbReference>
<protein>
    <submittedName>
        <fullName evidence="2">DUF6194 family protein</fullName>
    </submittedName>
</protein>
<name>A0A9X1NHS6_9ACTN</name>
<proteinExistence type="predicted"/>
<sequence length="156" mass="16743">MTVDEITAFIEALGGVQTLRPSEGDGTPEIAWGDRFFTYAPDGSDGAAAQPFTTIVTKDYPDEPPSGLDRPEAFRVNLHVGTEEFVARIGRDPKAAPGDLEPLSATDDVFFAHPSYGTLGWIAVKNPSAGTELALQELITKAHAQAKHRHDRRAGA</sequence>
<dbReference type="Pfam" id="PF19694">
    <property type="entry name" value="DUF6194"/>
    <property type="match status" value="1"/>
</dbReference>
<reference evidence="2" key="1">
    <citation type="submission" date="2021-11" db="EMBL/GenBank/DDBJ databases">
        <title>Streptomyces corallinus and Kineosporia corallina sp. nov., two new coral-derived marine actinobacteria.</title>
        <authorList>
            <person name="Buangrab K."/>
            <person name="Sutthacheep M."/>
            <person name="Yeemin T."/>
            <person name="Harunari E."/>
            <person name="Igarashi Y."/>
            <person name="Sripreechasak P."/>
            <person name="Kanchanasin P."/>
            <person name="Tanasupawat S."/>
            <person name="Phongsopitanun W."/>
        </authorList>
    </citation>
    <scope>NUCLEOTIDE SEQUENCE</scope>
    <source>
        <strain evidence="2">JCM 31032</strain>
    </source>
</reference>
<feature type="domain" description="DUF6194" evidence="1">
    <location>
        <begin position="1"/>
        <end position="154"/>
    </location>
</feature>
<evidence type="ECO:0000313" key="2">
    <source>
        <dbReference type="EMBL" id="MCD5314285.1"/>
    </source>
</evidence>